<name>A0A2C6BR70_FUSNP</name>
<protein>
    <submittedName>
        <fullName evidence="1">Uncharacterized protein</fullName>
    </submittedName>
</protein>
<dbReference type="EMBL" id="NIRN01000001">
    <property type="protein sequence ID" value="PHI06614.1"/>
    <property type="molecule type" value="Genomic_DNA"/>
</dbReference>
<sequence>MIYLINKYYVYKLVNFKEARFDWLVKFKNTFDGVIKFIENINNLEKLRFSRERNFSIKKEIKIDLVLNSDLIDEKIKEN</sequence>
<evidence type="ECO:0000313" key="2">
    <source>
        <dbReference type="Proteomes" id="UP000224182"/>
    </source>
</evidence>
<organism evidence="1 2">
    <name type="scientific">Fusobacterium nucleatum subsp. polymorphum</name>
    <name type="common">Fusobacterium polymorphum</name>
    <dbReference type="NCBI Taxonomy" id="76857"/>
    <lineage>
        <taxon>Bacteria</taxon>
        <taxon>Fusobacteriati</taxon>
        <taxon>Fusobacteriota</taxon>
        <taxon>Fusobacteriia</taxon>
        <taxon>Fusobacteriales</taxon>
        <taxon>Fusobacteriaceae</taxon>
        <taxon>Fusobacterium</taxon>
    </lineage>
</organism>
<dbReference type="RefSeq" id="WP_098974354.1">
    <property type="nucleotide sequence ID" value="NZ_CP077115.1"/>
</dbReference>
<proteinExistence type="predicted"/>
<comment type="caution">
    <text evidence="1">The sequence shown here is derived from an EMBL/GenBank/DDBJ whole genome shotgun (WGS) entry which is preliminary data.</text>
</comment>
<reference evidence="1 2" key="1">
    <citation type="submission" date="2017-06" db="EMBL/GenBank/DDBJ databases">
        <title>Draft genome sequence of Fusobacterium nucleatum subsp. polymorphum KCOM 1271 (=ChDC F305).</title>
        <authorList>
            <person name="Kook J.-K."/>
            <person name="Park S.-N."/>
            <person name="Lim Y.K."/>
            <person name="Roh H."/>
        </authorList>
    </citation>
    <scope>NUCLEOTIDE SEQUENCE [LARGE SCALE GENOMIC DNA]</scope>
    <source>
        <strain evidence="2">KCOM 1271 (ChDC F305)</strain>
    </source>
</reference>
<accession>A0A2C6BR70</accession>
<dbReference type="Proteomes" id="UP000224182">
    <property type="component" value="Unassembled WGS sequence"/>
</dbReference>
<dbReference type="AlphaFoldDB" id="A0A2C6BR70"/>
<evidence type="ECO:0000313" key="1">
    <source>
        <dbReference type="EMBL" id="PHI06614.1"/>
    </source>
</evidence>
<gene>
    <name evidence="1" type="ORF">CBG54_05985</name>
</gene>